<evidence type="ECO:0000313" key="1">
    <source>
        <dbReference type="EMBL" id="CAB4339365.1"/>
    </source>
</evidence>
<dbReference type="EMBL" id="CAESAN010000025">
    <property type="protein sequence ID" value="CAB4339365.1"/>
    <property type="molecule type" value="Genomic_DNA"/>
</dbReference>
<gene>
    <name evidence="1" type="ORF">UFOPK3547_00439</name>
</gene>
<reference evidence="1" key="1">
    <citation type="submission" date="2020-05" db="EMBL/GenBank/DDBJ databases">
        <authorList>
            <person name="Chiriac C."/>
            <person name="Salcher M."/>
            <person name="Ghai R."/>
            <person name="Kavagutti S V."/>
        </authorList>
    </citation>
    <scope>NUCLEOTIDE SEQUENCE</scope>
</reference>
<sequence length="88" mass="10049">MKPKFKSIPWMAAMQATIVINDHWRRLDKKDRTKALKILTESRGIPGRMTSEQRAHLIDIARRVDHRSLVADLSPIPVPGLRGGRKRG</sequence>
<dbReference type="AlphaFoldDB" id="A0A6J5Z9L4"/>
<accession>A0A6J5Z9L4</accession>
<protein>
    <submittedName>
        <fullName evidence="1">Unannotated protein</fullName>
    </submittedName>
</protein>
<organism evidence="1">
    <name type="scientific">freshwater metagenome</name>
    <dbReference type="NCBI Taxonomy" id="449393"/>
    <lineage>
        <taxon>unclassified sequences</taxon>
        <taxon>metagenomes</taxon>
        <taxon>ecological metagenomes</taxon>
    </lineage>
</organism>
<proteinExistence type="predicted"/>
<name>A0A6J5Z9L4_9ZZZZ</name>